<dbReference type="EMBL" id="KV722422">
    <property type="protein sequence ID" value="OCH89660.1"/>
    <property type="molecule type" value="Genomic_DNA"/>
</dbReference>
<evidence type="ECO:0000256" key="1">
    <source>
        <dbReference type="SAM" id="MobiDB-lite"/>
    </source>
</evidence>
<reference evidence="2 3" key="1">
    <citation type="submission" date="2016-07" db="EMBL/GenBank/DDBJ databases">
        <title>Draft genome of the white-rot fungus Obba rivulosa 3A-2.</title>
        <authorList>
            <consortium name="DOE Joint Genome Institute"/>
            <person name="Miettinen O."/>
            <person name="Riley R."/>
            <person name="Acob R."/>
            <person name="Barry K."/>
            <person name="Cullen D."/>
            <person name="De Vries R."/>
            <person name="Hainaut M."/>
            <person name="Hatakka A."/>
            <person name="Henrissat B."/>
            <person name="Hilden K."/>
            <person name="Kuo R."/>
            <person name="Labutti K."/>
            <person name="Lipzen A."/>
            <person name="Makela M.R."/>
            <person name="Sandor L."/>
            <person name="Spatafora J.W."/>
            <person name="Grigoriev I.V."/>
            <person name="Hibbett D.S."/>
        </authorList>
    </citation>
    <scope>NUCLEOTIDE SEQUENCE [LARGE SCALE GENOMIC DNA]</scope>
    <source>
        <strain evidence="2 3">3A-2</strain>
    </source>
</reference>
<organism evidence="2 3">
    <name type="scientific">Obba rivulosa</name>
    <dbReference type="NCBI Taxonomy" id="1052685"/>
    <lineage>
        <taxon>Eukaryota</taxon>
        <taxon>Fungi</taxon>
        <taxon>Dikarya</taxon>
        <taxon>Basidiomycota</taxon>
        <taxon>Agaricomycotina</taxon>
        <taxon>Agaricomycetes</taxon>
        <taxon>Polyporales</taxon>
        <taxon>Gelatoporiaceae</taxon>
        <taxon>Obba</taxon>
    </lineage>
</organism>
<feature type="region of interest" description="Disordered" evidence="1">
    <location>
        <begin position="1"/>
        <end position="100"/>
    </location>
</feature>
<dbReference type="Proteomes" id="UP000250043">
    <property type="component" value="Unassembled WGS sequence"/>
</dbReference>
<keyword evidence="3" id="KW-1185">Reference proteome</keyword>
<sequence>MSVPEQLTAAEVTLVEKSPVESVAQDDVGQPHEPPAEPQDTEAIPAAPSPQPPSPPSDDPVPVPASEPQSDATGFYLRPRGKLTHNASGTKNNTKGSTRS</sequence>
<evidence type="ECO:0000313" key="3">
    <source>
        <dbReference type="Proteomes" id="UP000250043"/>
    </source>
</evidence>
<gene>
    <name evidence="2" type="ORF">OBBRIDRAFT_794070</name>
</gene>
<evidence type="ECO:0000313" key="2">
    <source>
        <dbReference type="EMBL" id="OCH89660.1"/>
    </source>
</evidence>
<protein>
    <submittedName>
        <fullName evidence="2">Uncharacterized protein</fullName>
    </submittedName>
</protein>
<dbReference type="AlphaFoldDB" id="A0A8E2AWM8"/>
<proteinExistence type="predicted"/>
<name>A0A8E2AWM8_9APHY</name>
<accession>A0A8E2AWM8</accession>
<feature type="compositionally biased region" description="Polar residues" evidence="1">
    <location>
        <begin position="85"/>
        <end position="100"/>
    </location>
</feature>
<feature type="compositionally biased region" description="Pro residues" evidence="1">
    <location>
        <begin position="47"/>
        <end position="65"/>
    </location>
</feature>